<sequence length="67" mass="7364">RNKMALYASVTGIRWDFSEAKIAGADIHVPAKQHIARFEISPASDFTVANALWDKIDEAFSGANDDL</sequence>
<gene>
    <name evidence="1" type="ORF">PHYSODRAFT_492424</name>
</gene>
<evidence type="ECO:0000313" key="1">
    <source>
        <dbReference type="EMBL" id="EGZ21352.1"/>
    </source>
</evidence>
<reference evidence="1 2" key="1">
    <citation type="journal article" date="2006" name="Science">
        <title>Phytophthora genome sequences uncover evolutionary origins and mechanisms of pathogenesis.</title>
        <authorList>
            <person name="Tyler B.M."/>
            <person name="Tripathy S."/>
            <person name="Zhang X."/>
            <person name="Dehal P."/>
            <person name="Jiang R.H."/>
            <person name="Aerts A."/>
            <person name="Arredondo F.D."/>
            <person name="Baxter L."/>
            <person name="Bensasson D."/>
            <person name="Beynon J.L."/>
            <person name="Chapman J."/>
            <person name="Damasceno C.M."/>
            <person name="Dorrance A.E."/>
            <person name="Dou D."/>
            <person name="Dickerman A.W."/>
            <person name="Dubchak I.L."/>
            <person name="Garbelotto M."/>
            <person name="Gijzen M."/>
            <person name="Gordon S.G."/>
            <person name="Govers F."/>
            <person name="Grunwald N.J."/>
            <person name="Huang W."/>
            <person name="Ivors K.L."/>
            <person name="Jones R.W."/>
            <person name="Kamoun S."/>
            <person name="Krampis K."/>
            <person name="Lamour K.H."/>
            <person name="Lee M.K."/>
            <person name="McDonald W.H."/>
            <person name="Medina M."/>
            <person name="Meijer H.J."/>
            <person name="Nordberg E.K."/>
            <person name="Maclean D.J."/>
            <person name="Ospina-Giraldo M.D."/>
            <person name="Morris P.F."/>
            <person name="Phuntumart V."/>
            <person name="Putnam N.H."/>
            <person name="Rash S."/>
            <person name="Rose J.K."/>
            <person name="Sakihama Y."/>
            <person name="Salamov A.A."/>
            <person name="Savidor A."/>
            <person name="Scheuring C.F."/>
            <person name="Smith B.M."/>
            <person name="Sobral B.W."/>
            <person name="Terry A."/>
            <person name="Torto-Alalibo T.A."/>
            <person name="Win J."/>
            <person name="Xu Z."/>
            <person name="Zhang H."/>
            <person name="Grigoriev I.V."/>
            <person name="Rokhsar D.S."/>
            <person name="Boore J.L."/>
        </authorList>
    </citation>
    <scope>NUCLEOTIDE SEQUENCE [LARGE SCALE GENOMIC DNA]</scope>
    <source>
        <strain evidence="1 2">P6497</strain>
    </source>
</reference>
<dbReference type="AlphaFoldDB" id="G4ZC71"/>
<dbReference type="Gene3D" id="3.30.160.570">
    <property type="entry name" value="Ncd80 complex, Spc24 subunit"/>
    <property type="match status" value="1"/>
</dbReference>
<evidence type="ECO:0000313" key="2">
    <source>
        <dbReference type="Proteomes" id="UP000002640"/>
    </source>
</evidence>
<protein>
    <submittedName>
        <fullName evidence="1">Uncharacterized protein</fullName>
    </submittedName>
</protein>
<dbReference type="InParanoid" id="G4ZC71"/>
<organism evidence="1 2">
    <name type="scientific">Phytophthora sojae (strain P6497)</name>
    <name type="common">Soybean stem and root rot agent</name>
    <name type="synonym">Phytophthora megasperma f. sp. glycines</name>
    <dbReference type="NCBI Taxonomy" id="1094619"/>
    <lineage>
        <taxon>Eukaryota</taxon>
        <taxon>Sar</taxon>
        <taxon>Stramenopiles</taxon>
        <taxon>Oomycota</taxon>
        <taxon>Peronosporomycetes</taxon>
        <taxon>Peronosporales</taxon>
        <taxon>Peronosporaceae</taxon>
        <taxon>Phytophthora</taxon>
    </lineage>
</organism>
<dbReference type="Proteomes" id="UP000002640">
    <property type="component" value="Unassembled WGS sequence"/>
</dbReference>
<dbReference type="GeneID" id="20656816"/>
<dbReference type="EMBL" id="JH159153">
    <property type="protein sequence ID" value="EGZ21352.1"/>
    <property type="molecule type" value="Genomic_DNA"/>
</dbReference>
<name>G4ZC71_PHYSP</name>
<accession>G4ZC71</accession>
<dbReference type="KEGG" id="psoj:PHYSODRAFT_492424"/>
<dbReference type="RefSeq" id="XP_009524069.1">
    <property type="nucleotide sequence ID" value="XM_009525774.1"/>
</dbReference>
<keyword evidence="2" id="KW-1185">Reference proteome</keyword>
<feature type="non-terminal residue" evidence="1">
    <location>
        <position position="1"/>
    </location>
</feature>
<proteinExistence type="predicted"/>
<dbReference type="OMA" id="HIARFEI"/>